<dbReference type="Proteomes" id="UP001286313">
    <property type="component" value="Unassembled WGS sequence"/>
</dbReference>
<organism evidence="1 2">
    <name type="scientific">Petrolisthes cinctipes</name>
    <name type="common">Flat porcelain crab</name>
    <dbReference type="NCBI Taxonomy" id="88211"/>
    <lineage>
        <taxon>Eukaryota</taxon>
        <taxon>Metazoa</taxon>
        <taxon>Ecdysozoa</taxon>
        <taxon>Arthropoda</taxon>
        <taxon>Crustacea</taxon>
        <taxon>Multicrustacea</taxon>
        <taxon>Malacostraca</taxon>
        <taxon>Eumalacostraca</taxon>
        <taxon>Eucarida</taxon>
        <taxon>Decapoda</taxon>
        <taxon>Pleocyemata</taxon>
        <taxon>Anomura</taxon>
        <taxon>Galatheoidea</taxon>
        <taxon>Porcellanidae</taxon>
        <taxon>Petrolisthes</taxon>
    </lineage>
</organism>
<gene>
    <name evidence="1" type="ORF">Pcinc_035797</name>
</gene>
<reference evidence="1" key="1">
    <citation type="submission" date="2023-10" db="EMBL/GenBank/DDBJ databases">
        <title>Genome assemblies of two species of porcelain crab, Petrolisthes cinctipes and Petrolisthes manimaculis (Anomura: Porcellanidae).</title>
        <authorList>
            <person name="Angst P."/>
        </authorList>
    </citation>
    <scope>NUCLEOTIDE SEQUENCE</scope>
    <source>
        <strain evidence="1">PB745_01</strain>
        <tissue evidence="1">Gill</tissue>
    </source>
</reference>
<name>A0AAE1EP73_PETCI</name>
<keyword evidence="2" id="KW-1185">Reference proteome</keyword>
<dbReference type="EMBL" id="JAWQEG010005449">
    <property type="protein sequence ID" value="KAK3857985.1"/>
    <property type="molecule type" value="Genomic_DNA"/>
</dbReference>
<proteinExistence type="predicted"/>
<evidence type="ECO:0000313" key="2">
    <source>
        <dbReference type="Proteomes" id="UP001286313"/>
    </source>
</evidence>
<evidence type="ECO:0000313" key="1">
    <source>
        <dbReference type="EMBL" id="KAK3857985.1"/>
    </source>
</evidence>
<dbReference type="AlphaFoldDB" id="A0AAE1EP73"/>
<accession>A0AAE1EP73</accession>
<comment type="caution">
    <text evidence="1">The sequence shown here is derived from an EMBL/GenBank/DDBJ whole genome shotgun (WGS) entry which is preliminary data.</text>
</comment>
<protein>
    <submittedName>
        <fullName evidence="1">Uncharacterized protein</fullName>
    </submittedName>
</protein>
<sequence length="210" mass="22669">MIFVDCGRILVDNFVDVLDDSGEVIVNESEKDFVNSVTVEVDVIESKVVESFGSLVVDSFTTLDVSGEVIVNVSEKVFVDIGVELVDDIETKVVELFDSIVVDDCFTTFDDSGEVIVNDSEKVFVDGSVAMLVDDTESKVVESFGSIVIDESLTTFDDVVLGKFVDDSGDVGTTLVDDSERIAGDDSGIKVFVDFATVLVDIDDVVEDNS</sequence>